<protein>
    <submittedName>
        <fullName evidence="1">Uncharacterized protein</fullName>
    </submittedName>
</protein>
<evidence type="ECO:0000313" key="1">
    <source>
        <dbReference type="EMBL" id="RLK54449.1"/>
    </source>
</evidence>
<comment type="caution">
    <text evidence="1">The sequence shown here is derived from an EMBL/GenBank/DDBJ whole genome shotgun (WGS) entry which is preliminary data.</text>
</comment>
<dbReference type="EMBL" id="RCDD01000007">
    <property type="protein sequence ID" value="RLK54449.1"/>
    <property type="molecule type" value="Genomic_DNA"/>
</dbReference>
<name>A0A421AXC7_9PSEU</name>
<dbReference type="AlphaFoldDB" id="A0A421AXC7"/>
<dbReference type="Proteomes" id="UP000282454">
    <property type="component" value="Unassembled WGS sequence"/>
</dbReference>
<reference evidence="1 2" key="1">
    <citation type="submission" date="2018-10" db="EMBL/GenBank/DDBJ databases">
        <title>Genomic Encyclopedia of Archaeal and Bacterial Type Strains, Phase II (KMG-II): from individual species to whole genera.</title>
        <authorList>
            <person name="Goeker M."/>
        </authorList>
    </citation>
    <scope>NUCLEOTIDE SEQUENCE [LARGE SCALE GENOMIC DNA]</scope>
    <source>
        <strain evidence="1 2">DSM 45657</strain>
    </source>
</reference>
<organism evidence="1 2">
    <name type="scientific">Actinokineospora cianjurensis</name>
    <dbReference type="NCBI Taxonomy" id="585224"/>
    <lineage>
        <taxon>Bacteria</taxon>
        <taxon>Bacillati</taxon>
        <taxon>Actinomycetota</taxon>
        <taxon>Actinomycetes</taxon>
        <taxon>Pseudonocardiales</taxon>
        <taxon>Pseudonocardiaceae</taxon>
        <taxon>Actinokineospora</taxon>
    </lineage>
</organism>
<accession>A0A421AXC7</accession>
<gene>
    <name evidence="1" type="ORF">CLV68_6001</name>
</gene>
<evidence type="ECO:0000313" key="2">
    <source>
        <dbReference type="Proteomes" id="UP000282454"/>
    </source>
</evidence>
<proteinExistence type="predicted"/>
<keyword evidence="2" id="KW-1185">Reference proteome</keyword>
<sequence>MKTTKPNVVHQAIDLKRCEGVWTCDDLSELVPDVPVRRRFPTMAALLDDVFRHVAERELYHMKRDGSAEIVIMLLEPTFEVLAKNIRFRYLVKHGQDPNTKVIVVQSWLRPLER</sequence>